<dbReference type="PROSITE" id="PS50090">
    <property type="entry name" value="MYB_LIKE"/>
    <property type="match status" value="1"/>
</dbReference>
<dbReference type="PANTHER" id="PTHR46459:SF1">
    <property type="entry name" value="E1A-BINDING PROTEIN P400"/>
    <property type="match status" value="1"/>
</dbReference>
<dbReference type="GeneID" id="96904456"/>
<dbReference type="SMART" id="SM00717">
    <property type="entry name" value="SANT"/>
    <property type="match status" value="1"/>
</dbReference>
<keyword evidence="4" id="KW-0227">DNA damage</keyword>
<feature type="region of interest" description="Disordered" evidence="16">
    <location>
        <begin position="811"/>
        <end position="872"/>
    </location>
</feature>
<dbReference type="FunFam" id="1.10.10.60:FF:000484">
    <property type="entry name" value="Chromatin modification-related protein EAF1"/>
    <property type="match status" value="1"/>
</dbReference>
<dbReference type="Proteomes" id="UP000001640">
    <property type="component" value="Chromosome 6"/>
</dbReference>
<evidence type="ECO:0000259" key="17">
    <source>
        <dbReference type="PROSITE" id="PS50090"/>
    </source>
</evidence>
<dbReference type="OMA" id="KPLDCKN"/>
<evidence type="ECO:0000256" key="1">
    <source>
        <dbReference type="ARBA" id="ARBA00004123"/>
    </source>
</evidence>
<evidence type="ECO:0000256" key="2">
    <source>
        <dbReference type="ARBA" id="ARBA00008913"/>
    </source>
</evidence>
<feature type="compositionally biased region" description="Acidic residues" evidence="16">
    <location>
        <begin position="399"/>
        <end position="408"/>
    </location>
</feature>
<evidence type="ECO:0000256" key="16">
    <source>
        <dbReference type="SAM" id="MobiDB-lite"/>
    </source>
</evidence>
<proteinExistence type="inferred from homology"/>
<evidence type="ECO:0000256" key="4">
    <source>
        <dbReference type="ARBA" id="ARBA00022763"/>
    </source>
</evidence>
<evidence type="ECO:0000256" key="14">
    <source>
        <dbReference type="ARBA" id="ARBA00072841"/>
    </source>
</evidence>
<dbReference type="EMBL" id="HE576757">
    <property type="protein sequence ID" value="CCC70809.1"/>
    <property type="molecule type" value="Genomic_DNA"/>
</dbReference>
<keyword evidence="7" id="KW-0010">Activator</keyword>
<feature type="domain" description="Myb-like" evidence="17">
    <location>
        <begin position="639"/>
        <end position="693"/>
    </location>
</feature>
<keyword evidence="6" id="KW-0805">Transcription regulation</keyword>
<comment type="function">
    <text evidence="11">Component of the NuA4 histone acetyltransferase complex which is involved in transcriptional activation of selected genes principally by acetylation of nucleosomal histone H4 and H2A. The NuA4 complex is also involved in DNA repair.</text>
</comment>
<dbReference type="GO" id="GO:0006281">
    <property type="term" value="P:DNA repair"/>
    <property type="evidence" value="ECO:0007669"/>
    <property type="project" value="UniProtKB-KW"/>
</dbReference>
<evidence type="ECO:0000256" key="8">
    <source>
        <dbReference type="ARBA" id="ARBA00023163"/>
    </source>
</evidence>
<organism evidence="19 20">
    <name type="scientific">Naumovozyma castellii</name>
    <name type="common">Yeast</name>
    <name type="synonym">Saccharomyces castellii</name>
    <dbReference type="NCBI Taxonomy" id="27288"/>
    <lineage>
        <taxon>Eukaryota</taxon>
        <taxon>Fungi</taxon>
        <taxon>Dikarya</taxon>
        <taxon>Ascomycota</taxon>
        <taxon>Saccharomycotina</taxon>
        <taxon>Saccharomycetes</taxon>
        <taxon>Saccharomycetales</taxon>
        <taxon>Saccharomycetaceae</taxon>
        <taxon>Naumovozyma</taxon>
    </lineage>
</organism>
<dbReference type="GO" id="GO:0065003">
    <property type="term" value="P:protein-containing complex assembly"/>
    <property type="evidence" value="ECO:0007669"/>
    <property type="project" value="EnsemblFungi"/>
</dbReference>
<dbReference type="InterPro" id="IPR014012">
    <property type="entry name" value="HSA_dom"/>
</dbReference>
<keyword evidence="10" id="KW-0539">Nucleus</keyword>
<evidence type="ECO:0000256" key="7">
    <source>
        <dbReference type="ARBA" id="ARBA00023159"/>
    </source>
</evidence>
<dbReference type="GO" id="GO:0035267">
    <property type="term" value="C:NuA4 histone acetyltransferase complex"/>
    <property type="evidence" value="ECO:0007669"/>
    <property type="project" value="EnsemblFungi"/>
</dbReference>
<feature type="compositionally biased region" description="Low complexity" evidence="16">
    <location>
        <begin position="909"/>
        <end position="921"/>
    </location>
</feature>
<dbReference type="SUPFAM" id="SSF46689">
    <property type="entry name" value="Homeodomain-like"/>
    <property type="match status" value="1"/>
</dbReference>
<protein>
    <recommendedName>
        <fullName evidence="3">Chromatin modification-related protein EAF1</fullName>
    </recommendedName>
    <alternativeName>
        <fullName evidence="14">Chromatin modification-related protein eaf1</fullName>
    </alternativeName>
    <alternativeName>
        <fullName evidence="13 15">ESA1-associated factor 1</fullName>
    </alternativeName>
    <alternativeName>
        <fullName evidence="12">Vacuolar import and degradation protein 21</fullName>
    </alternativeName>
</protein>
<evidence type="ECO:0000256" key="15">
    <source>
        <dbReference type="ARBA" id="ARBA00082479"/>
    </source>
</evidence>
<dbReference type="AlphaFoldDB" id="G0VH37"/>
<keyword evidence="8" id="KW-0804">Transcription</keyword>
<dbReference type="RefSeq" id="XP_003677163.1">
    <property type="nucleotide sequence ID" value="XM_003677115.1"/>
</dbReference>
<evidence type="ECO:0000256" key="12">
    <source>
        <dbReference type="ARBA" id="ARBA00029670"/>
    </source>
</evidence>
<feature type="domain" description="HSA" evidence="18">
    <location>
        <begin position="319"/>
        <end position="394"/>
    </location>
</feature>
<dbReference type="STRING" id="1064592.G0VH37"/>
<accession>G0VH37</accession>
<evidence type="ECO:0000256" key="6">
    <source>
        <dbReference type="ARBA" id="ARBA00023015"/>
    </source>
</evidence>
<dbReference type="SMART" id="SM00573">
    <property type="entry name" value="HSA"/>
    <property type="match status" value="1"/>
</dbReference>
<dbReference type="OrthoDB" id="5364245at2759"/>
<name>G0VH37_NAUCA</name>
<evidence type="ECO:0000313" key="19">
    <source>
        <dbReference type="EMBL" id="CCC70809.1"/>
    </source>
</evidence>
<dbReference type="PANTHER" id="PTHR46459">
    <property type="entry name" value="E1A-BINDING PROTEIN P400-RELATED"/>
    <property type="match status" value="1"/>
</dbReference>
<feature type="compositionally biased region" description="Low complexity" evidence="16">
    <location>
        <begin position="811"/>
        <end position="864"/>
    </location>
</feature>
<dbReference type="eggNOG" id="ENOG502QSEY">
    <property type="taxonomic scope" value="Eukaryota"/>
</dbReference>
<dbReference type="Pfam" id="PF07529">
    <property type="entry name" value="HSA"/>
    <property type="match status" value="1"/>
</dbReference>
<sequence>MENNSMPSRMTSDYRRRSIDANKISVNDLVNRRNRKVAELYCMSRLSDILKINDSKVLKTQIESFVSSNDIKKGKRFYKDALPKVSYLKTPNSTLARKKSDTALLPIDISNAELPNNIEGSRSEPPPYIKEEFPHKISDETNHLKRPLDEEDRLQIKSLEKRSKSSSQESISYNRLLPIQLAKQTEQTKQMVYPGINILPPKATPVEHELNISDPLLKQLSKPKAEELTCYNKDNINKKDYIYLLMNETVPSKIPQALPLAELKYMAQTLPLVNLIPRAHKTLTTEIINNALNESRITVVASRIEELRRLGLWSLRQPKKFIDPWTVNKSHYGILLQEAKWMQNDFKEGQKYKIAVCTTIAQAIMDYWTYGKVCCVETKPIIHIPSSSTQASDDHVEKEESENNEETVQDSTKNKRSLDTNEASALQALGENSANNDNIGKVTVLPASEAPLEKSEKENELIDNSDTSSDLKEIEISTDSTEGDVTTEKFIDISELLKRPNPSEEINFLSNLPTATREEYDSYLKTDSPYPFKLTLGEEDLSRLENTLLEELPTYNGLEEDAQDETSKLPFTPISKAIVSLDDDHFIKLIEKQLVDDEQSILQLSKRRGMFYGNRRSHYLRPPPVPSLRYLQSRTPTIWLPDDDKELVKNINAYGYNWELIAAHMLHKPNKSYLSNMERRTPWQCFERFVQLNERLNFNDLKGPRAHTAQQWLMEAHKFQQRQNRRISPLGVGMESIQRGHRRLRWASMFEAMRKCIRKRENAPKPNPSQPRKPLDIKNMKVPSPAEMAELKAQRDESLRRDIQLRRNAKNRLQQKQLQNSQQNMRSSSRGNQNNPSNSQNTPNNIQMSKTGGSSRTPTPGSSSHKIYTERETIENYSRRIMAQKPDMPLESALKAAENYYKNIKEQQRQQQQQARPTPAQVPKTNGDSNGTNGAKIMSPTPQEILERSQKH</sequence>
<feature type="compositionally biased region" description="Polar residues" evidence="16">
    <location>
        <begin position="923"/>
        <end position="933"/>
    </location>
</feature>
<dbReference type="KEGG" id="ncs:NCAS_0F03250"/>
<dbReference type="InParanoid" id="G0VH37"/>
<evidence type="ECO:0000256" key="11">
    <source>
        <dbReference type="ARBA" id="ARBA00025178"/>
    </source>
</evidence>
<evidence type="ECO:0000313" key="20">
    <source>
        <dbReference type="Proteomes" id="UP000001640"/>
    </source>
</evidence>
<dbReference type="CDD" id="cd00167">
    <property type="entry name" value="SANT"/>
    <property type="match status" value="1"/>
</dbReference>
<comment type="subcellular location">
    <subcellularLocation>
        <location evidence="1">Nucleus</location>
    </subcellularLocation>
</comment>
<dbReference type="InterPro" id="IPR001005">
    <property type="entry name" value="SANT/Myb"/>
</dbReference>
<dbReference type="HOGENOM" id="CLU_004795_0_0_1"/>
<comment type="similarity">
    <text evidence="2">Belongs to the EAF1 family.</text>
</comment>
<feature type="region of interest" description="Disordered" evidence="16">
    <location>
        <begin position="386"/>
        <end position="418"/>
    </location>
</feature>
<evidence type="ECO:0000256" key="9">
    <source>
        <dbReference type="ARBA" id="ARBA00023204"/>
    </source>
</evidence>
<evidence type="ECO:0000256" key="5">
    <source>
        <dbReference type="ARBA" id="ARBA00022853"/>
    </source>
</evidence>
<evidence type="ECO:0000259" key="18">
    <source>
        <dbReference type="PROSITE" id="PS51204"/>
    </source>
</evidence>
<dbReference type="InterPro" id="IPR009057">
    <property type="entry name" value="Homeodomain-like_sf"/>
</dbReference>
<evidence type="ECO:0000256" key="10">
    <source>
        <dbReference type="ARBA" id="ARBA00023242"/>
    </source>
</evidence>
<keyword evidence="9" id="KW-0234">DNA repair</keyword>
<dbReference type="GO" id="GO:0005634">
    <property type="term" value="C:nucleus"/>
    <property type="evidence" value="ECO:0007669"/>
    <property type="project" value="UniProtKB-SubCell"/>
</dbReference>
<dbReference type="Gene3D" id="1.10.10.60">
    <property type="entry name" value="Homeodomain-like"/>
    <property type="match status" value="1"/>
</dbReference>
<gene>
    <name evidence="19" type="primary">NCAS0F03250</name>
    <name evidence="19" type="ordered locus">NCAS_0F03250</name>
</gene>
<evidence type="ECO:0000256" key="13">
    <source>
        <dbReference type="ARBA" id="ARBA00032084"/>
    </source>
</evidence>
<evidence type="ECO:0000256" key="3">
    <source>
        <dbReference type="ARBA" id="ARBA00018561"/>
    </source>
</evidence>
<feature type="region of interest" description="Disordered" evidence="16">
    <location>
        <begin position="447"/>
        <end position="483"/>
    </location>
</feature>
<reference key="2">
    <citation type="submission" date="2011-08" db="EMBL/GenBank/DDBJ databases">
        <title>Genome sequence of Naumovozyma castellii.</title>
        <authorList>
            <person name="Gordon J.L."/>
            <person name="Armisen D."/>
            <person name="Proux-Wera E."/>
            <person name="OhEigeartaigh S.S."/>
            <person name="Byrne K.P."/>
            <person name="Wolfe K.H."/>
        </authorList>
    </citation>
    <scope>NUCLEOTIDE SEQUENCE</scope>
    <source>
        <strain>Type strain:CBS 4309</strain>
    </source>
</reference>
<keyword evidence="5" id="KW-0156">Chromatin regulator</keyword>
<keyword evidence="20" id="KW-1185">Reference proteome</keyword>
<feature type="region of interest" description="Disordered" evidence="16">
    <location>
        <begin position="758"/>
        <end position="779"/>
    </location>
</feature>
<feature type="compositionally biased region" description="Basic and acidic residues" evidence="16">
    <location>
        <begin position="451"/>
        <end position="460"/>
    </location>
</feature>
<dbReference type="GO" id="GO:0006325">
    <property type="term" value="P:chromatin organization"/>
    <property type="evidence" value="ECO:0007669"/>
    <property type="project" value="UniProtKB-KW"/>
</dbReference>
<feature type="region of interest" description="Disordered" evidence="16">
    <location>
        <begin position="902"/>
        <end position="952"/>
    </location>
</feature>
<dbReference type="GO" id="GO:0003682">
    <property type="term" value="F:chromatin binding"/>
    <property type="evidence" value="ECO:0007669"/>
    <property type="project" value="TreeGrafter"/>
</dbReference>
<dbReference type="Pfam" id="PF13921">
    <property type="entry name" value="Myb_DNA-bind_6"/>
    <property type="match status" value="1"/>
</dbReference>
<dbReference type="PROSITE" id="PS51204">
    <property type="entry name" value="HSA"/>
    <property type="match status" value="1"/>
</dbReference>
<dbReference type="FunCoup" id="G0VH37">
    <property type="interactions" value="318"/>
</dbReference>
<reference evidence="19 20" key="1">
    <citation type="journal article" date="2011" name="Proc. Natl. Acad. Sci. U.S.A.">
        <title>Evolutionary erosion of yeast sex chromosomes by mating-type switching accidents.</title>
        <authorList>
            <person name="Gordon J.L."/>
            <person name="Armisen D."/>
            <person name="Proux-Wera E."/>
            <person name="Oheigeartaigh S.S."/>
            <person name="Byrne K.P."/>
            <person name="Wolfe K.H."/>
        </authorList>
    </citation>
    <scope>NUCLEOTIDE SEQUENCE [LARGE SCALE GENOMIC DNA]</scope>
    <source>
        <strain evidence="20">ATCC 76901 / BCRC 22586 / CBS 4309 / NBRC 1992 / NRRL Y-12630</strain>
    </source>
</reference>